<dbReference type="InterPro" id="IPR001806">
    <property type="entry name" value="Small_GTPase"/>
</dbReference>
<protein>
    <submittedName>
        <fullName evidence="2">ATPase</fullName>
    </submittedName>
</protein>
<dbReference type="Proteomes" id="UP000050741">
    <property type="component" value="Unassembled WGS sequence"/>
</dbReference>
<proteinExistence type="predicted"/>
<reference evidence="1" key="2">
    <citation type="submission" date="2014-05" db="EMBL/GenBank/DDBJ databases">
        <title>The genome and life-stage specific transcriptomes of Globodera pallida elucidate key aspects of plant parasitism by a cyst nematode.</title>
        <authorList>
            <person name="Cotton J.A."/>
            <person name="Lilley C.J."/>
            <person name="Jones L.M."/>
            <person name="Kikuchi T."/>
            <person name="Reid A.J."/>
            <person name="Thorpe P."/>
            <person name="Tsai I.J."/>
            <person name="Beasley H."/>
            <person name="Blok V."/>
            <person name="Cock P.J.A."/>
            <person name="Van den Akker S.E."/>
            <person name="Holroyd N."/>
            <person name="Hunt M."/>
            <person name="Mantelin S."/>
            <person name="Naghra H."/>
            <person name="Pain A."/>
            <person name="Palomares-Rius J.E."/>
            <person name="Zarowiecki M."/>
            <person name="Berriman M."/>
            <person name="Jones J.T."/>
            <person name="Urwin P.E."/>
        </authorList>
    </citation>
    <scope>NUCLEOTIDE SEQUENCE [LARGE SCALE GENOMIC DNA]</scope>
    <source>
        <strain evidence="1">Lindley</strain>
    </source>
</reference>
<dbReference type="Pfam" id="PF00071">
    <property type="entry name" value="Ras"/>
    <property type="match status" value="1"/>
</dbReference>
<evidence type="ECO:0000313" key="1">
    <source>
        <dbReference type="Proteomes" id="UP000050741"/>
    </source>
</evidence>
<dbReference type="WBParaSite" id="GPLIN_000933800">
    <property type="protein sequence ID" value="GPLIN_000933800"/>
    <property type="gene ID" value="GPLIN_000933800"/>
</dbReference>
<sequence>MHKNPSSPLLLGAVLFDDMGVGKSNLLSRFMCNEFNLESKPIIGVEFATRRSIQSQDHPQNWTLGRWSRP</sequence>
<accession>A0A183C8Z2</accession>
<name>A0A183C8Z2_GLOPA</name>
<dbReference type="InterPro" id="IPR027417">
    <property type="entry name" value="P-loop_NTPase"/>
</dbReference>
<dbReference type="PRINTS" id="PR00449">
    <property type="entry name" value="RASTRNSFRMNG"/>
</dbReference>
<dbReference type="Gene3D" id="3.40.50.300">
    <property type="entry name" value="P-loop containing nucleotide triphosphate hydrolases"/>
    <property type="match status" value="1"/>
</dbReference>
<evidence type="ECO:0000313" key="2">
    <source>
        <dbReference type="WBParaSite" id="GPLIN_000933800"/>
    </source>
</evidence>
<reference evidence="2" key="3">
    <citation type="submission" date="2016-06" db="UniProtKB">
        <authorList>
            <consortium name="WormBaseParasite"/>
        </authorList>
    </citation>
    <scope>IDENTIFICATION</scope>
</reference>
<reference evidence="1" key="1">
    <citation type="submission" date="2013-12" db="EMBL/GenBank/DDBJ databases">
        <authorList>
            <person name="Aslett M."/>
        </authorList>
    </citation>
    <scope>NUCLEOTIDE SEQUENCE [LARGE SCALE GENOMIC DNA]</scope>
    <source>
        <strain evidence="1">Lindley</strain>
    </source>
</reference>
<dbReference type="GO" id="GO:0003924">
    <property type="term" value="F:GTPase activity"/>
    <property type="evidence" value="ECO:0007669"/>
    <property type="project" value="InterPro"/>
</dbReference>
<dbReference type="SUPFAM" id="SSF52540">
    <property type="entry name" value="P-loop containing nucleoside triphosphate hydrolases"/>
    <property type="match status" value="1"/>
</dbReference>
<dbReference type="GO" id="GO:0005525">
    <property type="term" value="F:GTP binding"/>
    <property type="evidence" value="ECO:0007669"/>
    <property type="project" value="InterPro"/>
</dbReference>
<keyword evidence="1" id="KW-1185">Reference proteome</keyword>
<dbReference type="AlphaFoldDB" id="A0A183C8Z2"/>
<organism evidence="1 2">
    <name type="scientific">Globodera pallida</name>
    <name type="common">Potato cyst nematode worm</name>
    <name type="synonym">Heterodera pallida</name>
    <dbReference type="NCBI Taxonomy" id="36090"/>
    <lineage>
        <taxon>Eukaryota</taxon>
        <taxon>Metazoa</taxon>
        <taxon>Ecdysozoa</taxon>
        <taxon>Nematoda</taxon>
        <taxon>Chromadorea</taxon>
        <taxon>Rhabditida</taxon>
        <taxon>Tylenchina</taxon>
        <taxon>Tylenchomorpha</taxon>
        <taxon>Tylenchoidea</taxon>
        <taxon>Heteroderidae</taxon>
        <taxon>Heteroderinae</taxon>
        <taxon>Globodera</taxon>
    </lineage>
</organism>